<dbReference type="AlphaFoldDB" id="A0A7X8TMY9"/>
<dbReference type="RefSeq" id="WP_168888492.1">
    <property type="nucleotide sequence ID" value="NZ_JABAHY010000019.1"/>
</dbReference>
<keyword evidence="1" id="KW-0472">Membrane</keyword>
<dbReference type="Pfam" id="PF07811">
    <property type="entry name" value="TadE"/>
    <property type="match status" value="1"/>
</dbReference>
<evidence type="ECO:0000313" key="4">
    <source>
        <dbReference type="Proteomes" id="UP000523139"/>
    </source>
</evidence>
<feature type="transmembrane region" description="Helical" evidence="1">
    <location>
        <begin position="21"/>
        <end position="40"/>
    </location>
</feature>
<keyword evidence="1" id="KW-1133">Transmembrane helix</keyword>
<comment type="caution">
    <text evidence="3">The sequence shown here is derived from an EMBL/GenBank/DDBJ whole genome shotgun (WGS) entry which is preliminary data.</text>
</comment>
<reference evidence="3 4" key="1">
    <citation type="submission" date="2020-04" db="EMBL/GenBank/DDBJ databases">
        <title>Nesterenkonia sp. nov., isolated from marine sediment.</title>
        <authorList>
            <person name="Zhang G."/>
        </authorList>
    </citation>
    <scope>NUCLEOTIDE SEQUENCE [LARGE SCALE GENOMIC DNA]</scope>
    <source>
        <strain evidence="3 4">MY13</strain>
    </source>
</reference>
<name>A0A7X8TMY9_9MICC</name>
<evidence type="ECO:0000256" key="1">
    <source>
        <dbReference type="SAM" id="Phobius"/>
    </source>
</evidence>
<dbReference type="EMBL" id="JABAHY010000019">
    <property type="protein sequence ID" value="NLS11008.1"/>
    <property type="molecule type" value="Genomic_DNA"/>
</dbReference>
<feature type="domain" description="TadE-like" evidence="2">
    <location>
        <begin position="15"/>
        <end position="57"/>
    </location>
</feature>
<dbReference type="InterPro" id="IPR049790">
    <property type="entry name" value="Rv3655c/TadE"/>
</dbReference>
<sequence length="129" mass="13327">MRRHGSHGSAEAERGSVTAEFALAIPGIILVLLLVLSLGFQSAARVALEDGARAAARELARGETAAAAESIARETAGDDVSVAISAEGEYSRVVLTRQVSVLGLIELNAEQSAEAHARTEHLASLGDVP</sequence>
<dbReference type="NCBIfam" id="NF041390">
    <property type="entry name" value="TadE_Rv3655c"/>
    <property type="match status" value="1"/>
</dbReference>
<dbReference type="InterPro" id="IPR012495">
    <property type="entry name" value="TadE-like_dom"/>
</dbReference>
<organism evidence="3 4">
    <name type="scientific">Nesterenkonia sedimenti</name>
    <dbReference type="NCBI Taxonomy" id="1463632"/>
    <lineage>
        <taxon>Bacteria</taxon>
        <taxon>Bacillati</taxon>
        <taxon>Actinomycetota</taxon>
        <taxon>Actinomycetes</taxon>
        <taxon>Micrococcales</taxon>
        <taxon>Micrococcaceae</taxon>
        <taxon>Nesterenkonia</taxon>
    </lineage>
</organism>
<evidence type="ECO:0000313" key="3">
    <source>
        <dbReference type="EMBL" id="NLS11008.1"/>
    </source>
</evidence>
<proteinExistence type="predicted"/>
<keyword evidence="4" id="KW-1185">Reference proteome</keyword>
<dbReference type="Proteomes" id="UP000523139">
    <property type="component" value="Unassembled WGS sequence"/>
</dbReference>
<gene>
    <name evidence="3" type="ORF">HGQ17_13585</name>
</gene>
<evidence type="ECO:0000259" key="2">
    <source>
        <dbReference type="Pfam" id="PF07811"/>
    </source>
</evidence>
<keyword evidence="1" id="KW-0812">Transmembrane</keyword>
<protein>
    <submittedName>
        <fullName evidence="3">Pilus assembly protein TadE</fullName>
    </submittedName>
</protein>
<accession>A0A7X8TMY9</accession>